<feature type="transmembrane region" description="Helical" evidence="2">
    <location>
        <begin position="172"/>
        <end position="190"/>
    </location>
</feature>
<keyword evidence="2" id="KW-0472">Membrane</keyword>
<feature type="transmembrane region" description="Helical" evidence="2">
    <location>
        <begin position="412"/>
        <end position="429"/>
    </location>
</feature>
<feature type="transmembrane region" description="Helical" evidence="2">
    <location>
        <begin position="614"/>
        <end position="633"/>
    </location>
</feature>
<accession>A0ABS5P0B5</accession>
<feature type="coiled-coil region" evidence="1">
    <location>
        <begin position="432"/>
        <end position="459"/>
    </location>
</feature>
<keyword evidence="4" id="KW-1185">Reference proteome</keyword>
<dbReference type="PANTHER" id="PTHR37305:SF1">
    <property type="entry name" value="MEMBRANE PROTEIN"/>
    <property type="match status" value="1"/>
</dbReference>
<dbReference type="RefSeq" id="WP_213104556.1">
    <property type="nucleotide sequence ID" value="NZ_JAGYPM010000008.1"/>
</dbReference>
<evidence type="ECO:0000313" key="3">
    <source>
        <dbReference type="EMBL" id="MBS4193118.1"/>
    </source>
</evidence>
<feature type="transmembrane region" description="Helical" evidence="2">
    <location>
        <begin position="302"/>
        <end position="326"/>
    </location>
</feature>
<keyword evidence="1" id="KW-0175">Coiled coil</keyword>
<dbReference type="Proteomes" id="UP000681027">
    <property type="component" value="Unassembled WGS sequence"/>
</dbReference>
<evidence type="ECO:0000256" key="2">
    <source>
        <dbReference type="SAM" id="Phobius"/>
    </source>
</evidence>
<keyword evidence="2" id="KW-0812">Transmembrane</keyword>
<comment type="caution">
    <text evidence="3">The sequence shown here is derived from an EMBL/GenBank/DDBJ whole genome shotgun (WGS) entry which is preliminary data.</text>
</comment>
<feature type="transmembrane region" description="Helical" evidence="2">
    <location>
        <begin position="275"/>
        <end position="295"/>
    </location>
</feature>
<feature type="transmembrane region" description="Helical" evidence="2">
    <location>
        <begin position="726"/>
        <end position="751"/>
    </location>
</feature>
<organism evidence="3 4">
    <name type="scientific">Cytobacillus citreus</name>
    <dbReference type="NCBI Taxonomy" id="2833586"/>
    <lineage>
        <taxon>Bacteria</taxon>
        <taxon>Bacillati</taxon>
        <taxon>Bacillota</taxon>
        <taxon>Bacilli</taxon>
        <taxon>Bacillales</taxon>
        <taxon>Bacillaceae</taxon>
        <taxon>Cytobacillus</taxon>
    </lineage>
</organism>
<reference evidence="3 4" key="1">
    <citation type="submission" date="2021-05" db="EMBL/GenBank/DDBJ databases">
        <title>Novel Bacillus species.</title>
        <authorList>
            <person name="Liu G."/>
        </authorList>
    </citation>
    <scope>NUCLEOTIDE SEQUENCE [LARGE SCALE GENOMIC DNA]</scope>
    <source>
        <strain evidence="3 4">FJAT-49705</strain>
    </source>
</reference>
<evidence type="ECO:0000313" key="4">
    <source>
        <dbReference type="Proteomes" id="UP000681027"/>
    </source>
</evidence>
<dbReference type="PANTHER" id="PTHR37305">
    <property type="entry name" value="INTEGRAL MEMBRANE PROTEIN-RELATED"/>
    <property type="match status" value="1"/>
</dbReference>
<feature type="transmembrane region" description="Helical" evidence="2">
    <location>
        <begin position="758"/>
        <end position="780"/>
    </location>
</feature>
<evidence type="ECO:0000256" key="1">
    <source>
        <dbReference type="SAM" id="Coils"/>
    </source>
</evidence>
<proteinExistence type="predicted"/>
<dbReference type="EMBL" id="JAGYPM010000008">
    <property type="protein sequence ID" value="MBS4193118.1"/>
    <property type="molecule type" value="Genomic_DNA"/>
</dbReference>
<protein>
    <submittedName>
        <fullName evidence="3">ABC transporter permease subunit</fullName>
    </submittedName>
</protein>
<name>A0ABS5P0B5_9BACI</name>
<sequence>MMALFQFEFKKAIKQRKILWLIFIVLLIGSGVFIQNDQKKSLRSDRASDRITPFFSEIGDTRNNLQTLSREGILDDAQTLQLEAINDIGTALTLWKVAINNEKWAYTPIYEMEFWEGIQTYENYGGQFSKILGMERDIAIQKNKWMVEHQLSYDDELFPISSGLVVNQVADWFFSIWGLLILLLFFGTIVSEEKVQNTWLLLKTQPITKWKMYVSKFLLLTLIVVLFMLTVFLVGLCIPLLFSDYGMNFDYPQIVTFGDHFVIISALDLFFRKSVLFLGSSLFIFSLIILFSNWMKDSFSTLLFTTLTLLISYLITLTYTTMQKIWNPLNTIYSLPLTQEMTINEIMYAAFFSVIWSAIIILLSIYIPEKNIGILQGKTIIKPFARGNISQRQSTIQKLMIFEWLKIYRKGLFMQVTIVILLLISFHFISTFQESKELKENYLNKLNNLETEHELLILLKEQVTAFEQMKENDKIRDNRVIDWQITEATKAISILEEEVQLAKLAYNAYQSSNWIPFHQYQLFVNRLFNEEFETGLARFSIKKETGQMMLDASIEEKNWLIKHNIQPIFTGEFIITPFSYWNDQEKEFWEEWINRNKKVESNGLYILYSLFNQYYVFILMILLFILVGGGLAAERGKNATIRFLLTQPHSLNSIYHAKWLTAIGISLTSSIGFFAFTIVLGILFDRFGDWMYPILVYDTTSIADASHYEGFYSQGMGFHFIPIGEYILQAVLLYCLILVFLLTLSHVCALFMNQLSVFTLVFILSFSGYFTGTALFSRYAHLSPFTFLNVEKIINGEIAVTLNNSSITVTAGINMLIISTIFIWLIGNIYTIRTNSKL</sequence>
<dbReference type="Pfam" id="PF12679">
    <property type="entry name" value="ABC2_membrane_2"/>
    <property type="match status" value="1"/>
</dbReference>
<feature type="transmembrane region" description="Helical" evidence="2">
    <location>
        <begin position="811"/>
        <end position="832"/>
    </location>
</feature>
<feature type="transmembrane region" description="Helical" evidence="2">
    <location>
        <begin position="346"/>
        <end position="367"/>
    </location>
</feature>
<keyword evidence="2" id="KW-1133">Transmembrane helix</keyword>
<feature type="transmembrane region" description="Helical" evidence="2">
    <location>
        <begin position="659"/>
        <end position="684"/>
    </location>
</feature>
<feature type="transmembrane region" description="Helical" evidence="2">
    <location>
        <begin position="217"/>
        <end position="242"/>
    </location>
</feature>
<gene>
    <name evidence="3" type="ORF">KHA94_23710</name>
</gene>